<dbReference type="PRINTS" id="PR00413">
    <property type="entry name" value="HADHALOGNASE"/>
</dbReference>
<dbReference type="InterPro" id="IPR036412">
    <property type="entry name" value="HAD-like_sf"/>
</dbReference>
<dbReference type="EC" id="3.8.1.2" evidence="3"/>
<dbReference type="GO" id="GO:0018784">
    <property type="term" value="F:(S)-2-haloacid dehalogenase activity"/>
    <property type="evidence" value="ECO:0007669"/>
    <property type="project" value="UniProtKB-UniRule"/>
</dbReference>
<dbReference type="InterPro" id="IPR006439">
    <property type="entry name" value="HAD-SF_hydro_IA"/>
</dbReference>
<dbReference type="PANTHER" id="PTHR43316">
    <property type="entry name" value="HYDROLASE, HALOACID DELAHOGENASE-RELATED"/>
    <property type="match status" value="1"/>
</dbReference>
<dbReference type="RefSeq" id="WP_163462010.1">
    <property type="nucleotide sequence ID" value="NZ_JAAAMG010000004.1"/>
</dbReference>
<keyword evidence="5" id="KW-1185">Reference proteome</keyword>
<dbReference type="Gene3D" id="3.40.50.1000">
    <property type="entry name" value="HAD superfamily/HAD-like"/>
    <property type="match status" value="1"/>
</dbReference>
<dbReference type="NCBIfam" id="TIGR01428">
    <property type="entry name" value="HAD_type_II"/>
    <property type="match status" value="1"/>
</dbReference>
<dbReference type="CDD" id="cd02588">
    <property type="entry name" value="HAD_L2-DEX"/>
    <property type="match status" value="1"/>
</dbReference>
<dbReference type="Gene3D" id="1.10.150.240">
    <property type="entry name" value="Putative phosphatase, domain 2"/>
    <property type="match status" value="1"/>
</dbReference>
<dbReference type="InterPro" id="IPR051540">
    <property type="entry name" value="S-2-haloacid_dehalogenase"/>
</dbReference>
<dbReference type="Proteomes" id="UP000469011">
    <property type="component" value="Unassembled WGS sequence"/>
</dbReference>
<dbReference type="NCBIfam" id="TIGR01493">
    <property type="entry name" value="HAD-SF-IA-v2"/>
    <property type="match status" value="1"/>
</dbReference>
<organism evidence="4 5">
    <name type="scientific">Jiella pacifica</name>
    <dbReference type="NCBI Taxonomy" id="2696469"/>
    <lineage>
        <taxon>Bacteria</taxon>
        <taxon>Pseudomonadati</taxon>
        <taxon>Pseudomonadota</taxon>
        <taxon>Alphaproteobacteria</taxon>
        <taxon>Hyphomicrobiales</taxon>
        <taxon>Aurantimonadaceae</taxon>
        <taxon>Jiella</taxon>
    </lineage>
</organism>
<dbReference type="SFLD" id="SFLDG01129">
    <property type="entry name" value="C1.5:_HAD__Beta-PGM__Phosphata"/>
    <property type="match status" value="1"/>
</dbReference>
<evidence type="ECO:0000256" key="2">
    <source>
        <dbReference type="ARBA" id="ARBA00022801"/>
    </source>
</evidence>
<dbReference type="InterPro" id="IPR023214">
    <property type="entry name" value="HAD_sf"/>
</dbReference>
<name>A0A6N9SY60_9HYPH</name>
<dbReference type="EMBL" id="JAAAMG010000004">
    <property type="protein sequence ID" value="NDW04030.1"/>
    <property type="molecule type" value="Genomic_DNA"/>
</dbReference>
<accession>A0A6N9SY60</accession>
<dbReference type="SUPFAM" id="SSF56784">
    <property type="entry name" value="HAD-like"/>
    <property type="match status" value="1"/>
</dbReference>
<dbReference type="Pfam" id="PF00702">
    <property type="entry name" value="Hydrolase"/>
    <property type="match status" value="1"/>
</dbReference>
<dbReference type="PANTHER" id="PTHR43316:SF3">
    <property type="entry name" value="HALOACID DEHALOGENASE, TYPE II (AFU_ORTHOLOGUE AFUA_2G07750)-RELATED"/>
    <property type="match status" value="1"/>
</dbReference>
<reference evidence="4 5" key="1">
    <citation type="submission" date="2020-01" db="EMBL/GenBank/DDBJ databases">
        <title>Jiella pacifica sp. nov.</title>
        <authorList>
            <person name="Xue Z."/>
            <person name="Zhu S."/>
            <person name="Chen J."/>
            <person name="Yang J."/>
        </authorList>
    </citation>
    <scope>NUCLEOTIDE SEQUENCE [LARGE SCALE GENOMIC DNA]</scope>
    <source>
        <strain evidence="4 5">40Bstr34</strain>
    </source>
</reference>
<dbReference type="InterPro" id="IPR023198">
    <property type="entry name" value="PGP-like_dom2"/>
</dbReference>
<evidence type="ECO:0000256" key="3">
    <source>
        <dbReference type="RuleBase" id="RU368077"/>
    </source>
</evidence>
<comment type="similarity">
    <text evidence="1 3">Belongs to the HAD-like hydrolase superfamily. S-2-haloalkanoic acid dehalogenase family.</text>
</comment>
<evidence type="ECO:0000313" key="4">
    <source>
        <dbReference type="EMBL" id="NDW04030.1"/>
    </source>
</evidence>
<comment type="function">
    <text evidence="3">Catalyzes the hydrolytic dehalogenation of small (S)-2-haloalkanoic acids to yield the corresponding (R)-2-hydroxyalkanoic acids.</text>
</comment>
<comment type="catalytic activity">
    <reaction evidence="3">
        <text>an (S)-2-haloacid + H2O = a (2R)-2-hydroxycarboxylate + a halide anion + H(+)</text>
        <dbReference type="Rhea" id="RHEA:11192"/>
        <dbReference type="ChEBI" id="CHEBI:15377"/>
        <dbReference type="ChEBI" id="CHEBI:15378"/>
        <dbReference type="ChEBI" id="CHEBI:16042"/>
        <dbReference type="ChEBI" id="CHEBI:58314"/>
        <dbReference type="ChEBI" id="CHEBI:137405"/>
        <dbReference type="EC" id="3.8.1.2"/>
    </reaction>
</comment>
<dbReference type="SFLD" id="SFLDS00003">
    <property type="entry name" value="Haloacid_Dehalogenase"/>
    <property type="match status" value="1"/>
</dbReference>
<comment type="caution">
    <text evidence="4">The sequence shown here is derived from an EMBL/GenBank/DDBJ whole genome shotgun (WGS) entry which is preliminary data.</text>
</comment>
<protein>
    <recommendedName>
        <fullName evidence="3">(S)-2-haloacid dehalogenase</fullName>
        <ecNumber evidence="3">3.8.1.2</ecNumber>
    </recommendedName>
    <alternativeName>
        <fullName evidence="3">2-haloalkanoic acid dehalogenase</fullName>
    </alternativeName>
    <alternativeName>
        <fullName evidence="3">Halocarboxylic acid halidohydrolase</fullName>
    </alternativeName>
    <alternativeName>
        <fullName evidence="3">L-2-haloacid dehalogenase</fullName>
    </alternativeName>
</protein>
<evidence type="ECO:0000256" key="1">
    <source>
        <dbReference type="ARBA" id="ARBA00008106"/>
    </source>
</evidence>
<evidence type="ECO:0000313" key="5">
    <source>
        <dbReference type="Proteomes" id="UP000469011"/>
    </source>
</evidence>
<dbReference type="AlphaFoldDB" id="A0A6N9SY60"/>
<dbReference type="InterPro" id="IPR006328">
    <property type="entry name" value="2-HAD"/>
</dbReference>
<keyword evidence="2 3" id="KW-0378">Hydrolase</keyword>
<sequence>MIEDPFEQVAFLGFDVFGTVVDWRSSVTRLAEPFLRRHGVHVDPYRFADEWRALYQPAMERVRSGERPWVKLDVLNRENLETVLSRHGVDVGQIPETELIDLNLAWERLDPWPDSVEGLTRLKRRFAIGPISNGHMAGMMKLARFGGLPWDIIVGAEVAKSYKPQPETYLKSAAAVGLPPERIAMVAAHNEDLAAARALGFRTVFVRRPREHGPAQTSDLEPRSNWDVIAGSLLEVAEVLGCG</sequence>
<proteinExistence type="inferred from homology"/>
<gene>
    <name evidence="4" type="ORF">GTK09_06265</name>
</gene>